<dbReference type="OrthoDB" id="5240272at2759"/>
<gene>
    <name evidence="2" type="ORF">BKA67DRAFT_678846</name>
</gene>
<reference evidence="2" key="1">
    <citation type="journal article" date="2021" name="Nat. Commun.">
        <title>Genetic determinants of endophytism in the Arabidopsis root mycobiome.</title>
        <authorList>
            <person name="Mesny F."/>
            <person name="Miyauchi S."/>
            <person name="Thiergart T."/>
            <person name="Pickel B."/>
            <person name="Atanasova L."/>
            <person name="Karlsson M."/>
            <person name="Huettel B."/>
            <person name="Barry K.W."/>
            <person name="Haridas S."/>
            <person name="Chen C."/>
            <person name="Bauer D."/>
            <person name="Andreopoulos W."/>
            <person name="Pangilinan J."/>
            <person name="LaButti K."/>
            <person name="Riley R."/>
            <person name="Lipzen A."/>
            <person name="Clum A."/>
            <person name="Drula E."/>
            <person name="Henrissat B."/>
            <person name="Kohler A."/>
            <person name="Grigoriev I.V."/>
            <person name="Martin F.M."/>
            <person name="Hacquard S."/>
        </authorList>
    </citation>
    <scope>NUCLEOTIDE SEQUENCE</scope>
    <source>
        <strain evidence="2">MPI-SDFR-AT-0073</strain>
    </source>
</reference>
<organism evidence="2 3">
    <name type="scientific">Truncatella angustata</name>
    <dbReference type="NCBI Taxonomy" id="152316"/>
    <lineage>
        <taxon>Eukaryota</taxon>
        <taxon>Fungi</taxon>
        <taxon>Dikarya</taxon>
        <taxon>Ascomycota</taxon>
        <taxon>Pezizomycotina</taxon>
        <taxon>Sordariomycetes</taxon>
        <taxon>Xylariomycetidae</taxon>
        <taxon>Amphisphaeriales</taxon>
        <taxon>Sporocadaceae</taxon>
        <taxon>Truncatella</taxon>
    </lineage>
</organism>
<evidence type="ECO:0000313" key="3">
    <source>
        <dbReference type="Proteomes" id="UP000758603"/>
    </source>
</evidence>
<sequence length="347" mass="39072">MRQAMLRTFSLLTILLIVNYGESIYLIYYGCSTEGRSTRQKISIQSFIEGWKMFIYRPTIQKKAVPCFKKVCGWRSKEVRGENSSQLNIKSWLAGAYLDDRRIKKAIAIYKRVVAVRRETLDEKDHSRLGSEHALASAYLKDGLAQEAIDLLKHVVSVESQLYAEDDPDRQISIDLLGDARAQLEAEWETSEDDSEVSGCSQDLVPDRVIASLYREKGVSCRAGGRCCPDPHTDLGFHTIPPSLGLVQRPAPARFRSVHHLLALIEVSVPVARPYVQSPCLETAAGSPEYDRFEILTGRPGKQSRIGRFRRLSLVRHWPHAIPPSWSRGRHPGLLYTPPHHTMALGG</sequence>
<name>A0A9P8ZXV3_9PEZI</name>
<evidence type="ECO:0000256" key="1">
    <source>
        <dbReference type="SAM" id="SignalP"/>
    </source>
</evidence>
<dbReference type="AlphaFoldDB" id="A0A9P8ZXV3"/>
<feature type="chain" id="PRO_5040471834" evidence="1">
    <location>
        <begin position="24"/>
        <end position="347"/>
    </location>
</feature>
<feature type="signal peptide" evidence="1">
    <location>
        <begin position="1"/>
        <end position="23"/>
    </location>
</feature>
<dbReference type="EMBL" id="JAGPXC010000005">
    <property type="protein sequence ID" value="KAH6653403.1"/>
    <property type="molecule type" value="Genomic_DNA"/>
</dbReference>
<dbReference type="GeneID" id="70137752"/>
<evidence type="ECO:0000313" key="2">
    <source>
        <dbReference type="EMBL" id="KAH6653403.1"/>
    </source>
</evidence>
<dbReference type="Pfam" id="PF13424">
    <property type="entry name" value="TPR_12"/>
    <property type="match status" value="1"/>
</dbReference>
<keyword evidence="3" id="KW-1185">Reference proteome</keyword>
<comment type="caution">
    <text evidence="2">The sequence shown here is derived from an EMBL/GenBank/DDBJ whole genome shotgun (WGS) entry which is preliminary data.</text>
</comment>
<protein>
    <submittedName>
        <fullName evidence="2">Uncharacterized protein</fullName>
    </submittedName>
</protein>
<accession>A0A9P8ZXV3</accession>
<dbReference type="SUPFAM" id="SSF48452">
    <property type="entry name" value="TPR-like"/>
    <property type="match status" value="1"/>
</dbReference>
<dbReference type="Gene3D" id="1.25.40.10">
    <property type="entry name" value="Tetratricopeptide repeat domain"/>
    <property type="match status" value="1"/>
</dbReference>
<proteinExistence type="predicted"/>
<dbReference type="InterPro" id="IPR011990">
    <property type="entry name" value="TPR-like_helical_dom_sf"/>
</dbReference>
<dbReference type="Proteomes" id="UP000758603">
    <property type="component" value="Unassembled WGS sequence"/>
</dbReference>
<keyword evidence="1" id="KW-0732">Signal</keyword>
<dbReference type="RefSeq" id="XP_045957680.1">
    <property type="nucleotide sequence ID" value="XM_046108861.1"/>
</dbReference>